<dbReference type="RefSeq" id="WP_113961585.1">
    <property type="nucleotide sequence ID" value="NZ_QNRR01000014.1"/>
</dbReference>
<protein>
    <submittedName>
        <fullName evidence="1">6-O-methylguanine DNA methyltransferase-like protein</fullName>
    </submittedName>
</protein>
<organism evidence="1 2">
    <name type="scientific">Roseimicrobium gellanilyticum</name>
    <dbReference type="NCBI Taxonomy" id="748857"/>
    <lineage>
        <taxon>Bacteria</taxon>
        <taxon>Pseudomonadati</taxon>
        <taxon>Verrucomicrobiota</taxon>
        <taxon>Verrucomicrobiia</taxon>
        <taxon>Verrucomicrobiales</taxon>
        <taxon>Verrucomicrobiaceae</taxon>
        <taxon>Roseimicrobium</taxon>
    </lineage>
</organism>
<dbReference type="Proteomes" id="UP000253426">
    <property type="component" value="Unassembled WGS sequence"/>
</dbReference>
<keyword evidence="1" id="KW-0489">Methyltransferase</keyword>
<comment type="caution">
    <text evidence="1">The sequence shown here is derived from an EMBL/GenBank/DDBJ whole genome shotgun (WGS) entry which is preliminary data.</text>
</comment>
<dbReference type="EMBL" id="QNRR01000014">
    <property type="protein sequence ID" value="RBP37360.1"/>
    <property type="molecule type" value="Genomic_DNA"/>
</dbReference>
<reference evidence="1 2" key="1">
    <citation type="submission" date="2018-06" db="EMBL/GenBank/DDBJ databases">
        <title>Genomic Encyclopedia of Type Strains, Phase IV (KMG-IV): sequencing the most valuable type-strain genomes for metagenomic binning, comparative biology and taxonomic classification.</title>
        <authorList>
            <person name="Goeker M."/>
        </authorList>
    </citation>
    <scope>NUCLEOTIDE SEQUENCE [LARGE SCALE GENOMIC DNA]</scope>
    <source>
        <strain evidence="1 2">DSM 25532</strain>
    </source>
</reference>
<evidence type="ECO:0000313" key="2">
    <source>
        <dbReference type="Proteomes" id="UP000253426"/>
    </source>
</evidence>
<accession>A0A366H7S5</accession>
<gene>
    <name evidence="1" type="ORF">DES53_11498</name>
</gene>
<dbReference type="GO" id="GO:0032259">
    <property type="term" value="P:methylation"/>
    <property type="evidence" value="ECO:0007669"/>
    <property type="project" value="UniProtKB-KW"/>
</dbReference>
<dbReference type="GO" id="GO:0008168">
    <property type="term" value="F:methyltransferase activity"/>
    <property type="evidence" value="ECO:0007669"/>
    <property type="project" value="UniProtKB-KW"/>
</dbReference>
<keyword evidence="2" id="KW-1185">Reference proteome</keyword>
<proteinExistence type="predicted"/>
<keyword evidence="1" id="KW-0808">Transferase</keyword>
<dbReference type="AlphaFoldDB" id="A0A366H7S5"/>
<dbReference type="InterPro" id="IPR036388">
    <property type="entry name" value="WH-like_DNA-bd_sf"/>
</dbReference>
<name>A0A366H7S5_9BACT</name>
<dbReference type="OrthoDB" id="1796440at2"/>
<sequence length="163" mass="18002">MPKPKKTWNEKLQDDKGLPKVAPIPEKFIKSWGTGTFVIGAPREVDVLMQRVRKGRVTTINDLREALARKHETNTACPVTTGIFAWIAAHAAAESAAGGARRITPYWRILKLGGELNPKYPGGIGELKELLEAEGHTVVQKGKRSFVKDFEKKVATCEDLLKA</sequence>
<dbReference type="Gene3D" id="1.10.10.10">
    <property type="entry name" value="Winged helix-like DNA-binding domain superfamily/Winged helix DNA-binding domain"/>
    <property type="match status" value="1"/>
</dbReference>
<evidence type="ECO:0000313" key="1">
    <source>
        <dbReference type="EMBL" id="RBP37360.1"/>
    </source>
</evidence>